<proteinExistence type="predicted"/>
<dbReference type="GO" id="GO:0016829">
    <property type="term" value="F:lyase activity"/>
    <property type="evidence" value="ECO:0007669"/>
    <property type="project" value="UniProtKB-KW"/>
</dbReference>
<protein>
    <submittedName>
        <fullName evidence="1">Isocitrate lyase/phosphoenolpyruvate mutase family protein</fullName>
    </submittedName>
</protein>
<keyword evidence="1" id="KW-0670">Pyruvate</keyword>
<dbReference type="InterPro" id="IPR039556">
    <property type="entry name" value="ICL/PEPM"/>
</dbReference>
<dbReference type="PANTHER" id="PTHR42905">
    <property type="entry name" value="PHOSPHOENOLPYRUVATE CARBOXYLASE"/>
    <property type="match status" value="1"/>
</dbReference>
<keyword evidence="2" id="KW-1185">Reference proteome</keyword>
<dbReference type="EMBL" id="QOKZ01000018">
    <property type="protein sequence ID" value="RMC30315.1"/>
    <property type="molecule type" value="Genomic_DNA"/>
</dbReference>
<dbReference type="InterPro" id="IPR040442">
    <property type="entry name" value="Pyrv_kinase-like_dom_sf"/>
</dbReference>
<organism evidence="1 2">
    <name type="scientific">Paracoccus alkanivorans</name>
    <dbReference type="NCBI Taxonomy" id="2116655"/>
    <lineage>
        <taxon>Bacteria</taxon>
        <taxon>Pseudomonadati</taxon>
        <taxon>Pseudomonadota</taxon>
        <taxon>Alphaproteobacteria</taxon>
        <taxon>Rhodobacterales</taxon>
        <taxon>Paracoccaceae</taxon>
        <taxon>Paracoccus</taxon>
    </lineage>
</organism>
<dbReference type="OrthoDB" id="9785398at2"/>
<dbReference type="Gene3D" id="3.20.20.60">
    <property type="entry name" value="Phosphoenolpyruvate-binding domains"/>
    <property type="match status" value="1"/>
</dbReference>
<dbReference type="AlphaFoldDB" id="A0A3M0LYQ9"/>
<dbReference type="Pfam" id="PF13714">
    <property type="entry name" value="PEP_mutase"/>
    <property type="match status" value="1"/>
</dbReference>
<gene>
    <name evidence="1" type="ORF">C9E81_21785</name>
</gene>
<dbReference type="RefSeq" id="WP_122114469.1">
    <property type="nucleotide sequence ID" value="NZ_QOKZ01000018.1"/>
</dbReference>
<comment type="caution">
    <text evidence="1">The sequence shown here is derived from an EMBL/GenBank/DDBJ whole genome shotgun (WGS) entry which is preliminary data.</text>
</comment>
<evidence type="ECO:0000313" key="1">
    <source>
        <dbReference type="EMBL" id="RMC30315.1"/>
    </source>
</evidence>
<dbReference type="Proteomes" id="UP000273516">
    <property type="component" value="Unassembled WGS sequence"/>
</dbReference>
<dbReference type="InterPro" id="IPR015813">
    <property type="entry name" value="Pyrv/PenolPyrv_kinase-like_dom"/>
</dbReference>
<evidence type="ECO:0000313" key="2">
    <source>
        <dbReference type="Proteomes" id="UP000273516"/>
    </source>
</evidence>
<dbReference type="CDD" id="cd00377">
    <property type="entry name" value="ICL_PEPM"/>
    <property type="match status" value="1"/>
</dbReference>
<name>A0A3M0LYQ9_9RHOB</name>
<sequence>MPTEKSFRDLHQPGNPLILFNIWDAGSAAAVARAGARALATGSASVAGALGYPDGEAIPLDMLLQVVARIRAVSDLPLTVDFEAGYGDTPAEIAGNAARLDMMGVAGINFEDGVPPENGIRSAAEHAERIAAIRARTGLFINARTDLFLQNPSDAHAALLSEAAARAVTYAEAGADGFFAPGLTEPSLISELCRDSPLPVNIMASPSAPSITDLAGLNVARVSFGPFPWRDTMAFLTQAAAKQLGQGA</sequence>
<keyword evidence="1" id="KW-0456">Lyase</keyword>
<dbReference type="PANTHER" id="PTHR42905:SF16">
    <property type="entry name" value="CARBOXYPHOSPHONOENOLPYRUVATE PHOSPHONOMUTASE-LIKE PROTEIN (AFU_ORTHOLOGUE AFUA_5G07230)"/>
    <property type="match status" value="1"/>
</dbReference>
<reference evidence="1 2" key="1">
    <citation type="submission" date="2018-07" db="EMBL/GenBank/DDBJ databases">
        <authorList>
            <person name="Zhang Y."/>
            <person name="Wang L."/>
            <person name="Ma S."/>
        </authorList>
    </citation>
    <scope>NUCLEOTIDE SEQUENCE [LARGE SCALE GENOMIC DNA]</scope>
    <source>
        <strain evidence="1 2">4-2</strain>
    </source>
</reference>
<dbReference type="SUPFAM" id="SSF51621">
    <property type="entry name" value="Phosphoenolpyruvate/pyruvate domain"/>
    <property type="match status" value="1"/>
</dbReference>
<accession>A0A3M0LYQ9</accession>